<evidence type="ECO:0000313" key="4">
    <source>
        <dbReference type="Proteomes" id="UP000252355"/>
    </source>
</evidence>
<dbReference type="InterPro" id="IPR036388">
    <property type="entry name" value="WH-like_DNA-bd_sf"/>
</dbReference>
<dbReference type="Pfam" id="PF01047">
    <property type="entry name" value="MarR"/>
    <property type="match status" value="1"/>
</dbReference>
<dbReference type="PRINTS" id="PR00598">
    <property type="entry name" value="HTHMARR"/>
</dbReference>
<comment type="caution">
    <text evidence="3">The sequence shown here is derived from an EMBL/GenBank/DDBJ whole genome shotgun (WGS) entry which is preliminary data.</text>
</comment>
<sequence length="203" mass="21938">MSTHYQGTTAEVRALDAFIKLLRAAASVARHTRTVFEAAGLTESQFGVLEALFHLGPLTPGDLGRKILKSPGNLTLVLDNLVRQGLIVRQPSADRRCRPVALTPRGHALVARLLPRHVQVVTAAFRGLTAAEQTRLAALCRKLGLSLDPYPPSPERKSVASRPRPPHGSDPGRVRQARSPRPSPHAPAAIPRGGHPVHPRRTP</sequence>
<dbReference type="InterPro" id="IPR039422">
    <property type="entry name" value="MarR/SlyA-like"/>
</dbReference>
<dbReference type="Gene3D" id="1.10.10.10">
    <property type="entry name" value="Winged helix-like DNA-binding domain superfamily/Winged helix DNA-binding domain"/>
    <property type="match status" value="1"/>
</dbReference>
<dbReference type="GO" id="GO:0003700">
    <property type="term" value="F:DNA-binding transcription factor activity"/>
    <property type="evidence" value="ECO:0007669"/>
    <property type="project" value="InterPro"/>
</dbReference>
<dbReference type="InterPro" id="IPR000835">
    <property type="entry name" value="HTH_MarR-typ"/>
</dbReference>
<feature type="region of interest" description="Disordered" evidence="1">
    <location>
        <begin position="147"/>
        <end position="203"/>
    </location>
</feature>
<dbReference type="EMBL" id="QOQW01000030">
    <property type="protein sequence ID" value="RCK77943.1"/>
    <property type="molecule type" value="Genomic_DNA"/>
</dbReference>
<dbReference type="PANTHER" id="PTHR33164:SF101">
    <property type="entry name" value="TRANSCRIPTIONAL REPRESSOR MPRA"/>
    <property type="match status" value="1"/>
</dbReference>
<dbReference type="AlphaFoldDB" id="A0A367ZIJ3"/>
<gene>
    <name evidence="3" type="ORF">OZSIB_1981</name>
</gene>
<organism evidence="3 4">
    <name type="scientific">Candidatus Ozemobacter sibiricus</name>
    <dbReference type="NCBI Taxonomy" id="2268124"/>
    <lineage>
        <taxon>Bacteria</taxon>
        <taxon>Candidatus Ozemobacteria</taxon>
        <taxon>Candidatus Ozemobacterales</taxon>
        <taxon>Candidatus Ozemobacteraceae</taxon>
        <taxon>Candidatus Ozemobacter</taxon>
    </lineage>
</organism>
<feature type="domain" description="HTH marR-type" evidence="2">
    <location>
        <begin position="14"/>
        <end position="145"/>
    </location>
</feature>
<dbReference type="SMART" id="SM00347">
    <property type="entry name" value="HTH_MARR"/>
    <property type="match status" value="1"/>
</dbReference>
<name>A0A367ZIJ3_9BACT</name>
<dbReference type="GO" id="GO:0006950">
    <property type="term" value="P:response to stress"/>
    <property type="evidence" value="ECO:0007669"/>
    <property type="project" value="TreeGrafter"/>
</dbReference>
<evidence type="ECO:0000256" key="1">
    <source>
        <dbReference type="SAM" id="MobiDB-lite"/>
    </source>
</evidence>
<reference evidence="3 4" key="1">
    <citation type="submission" date="2018-05" db="EMBL/GenBank/DDBJ databases">
        <title>A metagenomic window into the 2 km-deep terrestrial subsurface aquifer revealed taxonomically and functionally diverse microbial community comprising novel uncultured bacterial lineages.</title>
        <authorList>
            <person name="Kadnikov V.V."/>
            <person name="Mardanov A.V."/>
            <person name="Beletsky A.V."/>
            <person name="Banks D."/>
            <person name="Pimenov N.V."/>
            <person name="Frank Y.A."/>
            <person name="Karnachuk O.V."/>
            <person name="Ravin N.V."/>
        </authorList>
    </citation>
    <scope>NUCLEOTIDE SEQUENCE [LARGE SCALE GENOMIC DNA]</scope>
    <source>
        <strain evidence="3">BY5</strain>
    </source>
</reference>
<dbReference type="InterPro" id="IPR036390">
    <property type="entry name" value="WH_DNA-bd_sf"/>
</dbReference>
<evidence type="ECO:0000259" key="2">
    <source>
        <dbReference type="PROSITE" id="PS50995"/>
    </source>
</evidence>
<accession>A0A367ZIJ3</accession>
<dbReference type="PANTHER" id="PTHR33164">
    <property type="entry name" value="TRANSCRIPTIONAL REGULATOR, MARR FAMILY"/>
    <property type="match status" value="1"/>
</dbReference>
<dbReference type="SUPFAM" id="SSF46785">
    <property type="entry name" value="Winged helix' DNA-binding domain"/>
    <property type="match status" value="1"/>
</dbReference>
<protein>
    <submittedName>
        <fullName evidence="3">Transcriptional regulator, MarR family</fullName>
    </submittedName>
</protein>
<evidence type="ECO:0000313" key="3">
    <source>
        <dbReference type="EMBL" id="RCK77943.1"/>
    </source>
</evidence>
<dbReference type="PROSITE" id="PS50995">
    <property type="entry name" value="HTH_MARR_2"/>
    <property type="match status" value="1"/>
</dbReference>
<dbReference type="Proteomes" id="UP000252355">
    <property type="component" value="Unassembled WGS sequence"/>
</dbReference>
<proteinExistence type="predicted"/>